<keyword evidence="3" id="KW-0813">Transport</keyword>
<reference evidence="22" key="1">
    <citation type="submission" date="2003-08" db="EMBL/GenBank/DDBJ databases">
        <authorList>
            <person name="Birren B."/>
            <person name="Nusbaum C."/>
            <person name="Abebe A."/>
            <person name="Abouelleil A."/>
            <person name="Adekoya E."/>
            <person name="Ait-zahra M."/>
            <person name="Allen N."/>
            <person name="Allen T."/>
            <person name="An P."/>
            <person name="Anderson M."/>
            <person name="Anderson S."/>
            <person name="Arachchi H."/>
            <person name="Armbruster J."/>
            <person name="Bachantsang P."/>
            <person name="Baldwin J."/>
            <person name="Barry A."/>
            <person name="Bayul T."/>
            <person name="Blitshsteyn B."/>
            <person name="Bloom T."/>
            <person name="Blye J."/>
            <person name="Boguslavskiy L."/>
            <person name="Borowsky M."/>
            <person name="Boukhgalter B."/>
            <person name="Brunache A."/>
            <person name="Butler J."/>
            <person name="Calixte N."/>
            <person name="Calvo S."/>
            <person name="Camarata J."/>
            <person name="Campo K."/>
            <person name="Chang J."/>
            <person name="Cheshatsang Y."/>
            <person name="Citroen M."/>
            <person name="Collymore A."/>
            <person name="Considine T."/>
            <person name="Cook A."/>
            <person name="Cooke P."/>
            <person name="Corum B."/>
            <person name="Cuomo C."/>
            <person name="David R."/>
            <person name="Dawoe T."/>
            <person name="Degray S."/>
            <person name="Dodge S."/>
            <person name="Dooley K."/>
            <person name="Dorje P."/>
            <person name="Dorjee K."/>
            <person name="Dorris L."/>
            <person name="Duffey N."/>
            <person name="Dupes A."/>
            <person name="Elkins T."/>
            <person name="Engels R."/>
            <person name="Erickson J."/>
            <person name="Farina A."/>
            <person name="Faro S."/>
            <person name="Ferreira P."/>
            <person name="Fischer H."/>
            <person name="Fitzgerald M."/>
            <person name="Foley K."/>
            <person name="Gage D."/>
            <person name="Galagan J."/>
            <person name="Gearin G."/>
            <person name="Gnerre S."/>
            <person name="Gnirke A."/>
            <person name="Goyette A."/>
            <person name="Graham J."/>
            <person name="Grandbois E."/>
            <person name="Gyaltsen K."/>
            <person name="Hafez N."/>
            <person name="Hagopian D."/>
            <person name="Hagos B."/>
            <person name="Hall J."/>
            <person name="Hatcher B."/>
            <person name="Heller A."/>
            <person name="Higgins H."/>
            <person name="Honan T."/>
            <person name="Horn A."/>
            <person name="Houde N."/>
            <person name="Hughes L."/>
            <person name="Hulme W."/>
            <person name="Husby E."/>
            <person name="Iliev I."/>
            <person name="Jaffe D."/>
            <person name="Jones C."/>
            <person name="Kamal M."/>
            <person name="Kamat A."/>
            <person name="Kamvysselis M."/>
            <person name="Karlsson E."/>
            <person name="Kells C."/>
            <person name="Kieu A."/>
            <person name="Kisner P."/>
            <person name="Kodira C."/>
            <person name="Kulbokas E."/>
            <person name="Labutti K."/>
            <person name="Lama D."/>
            <person name="Landers T."/>
            <person name="Leger J."/>
            <person name="Levine S."/>
            <person name="Lewis D."/>
            <person name="Lewis T."/>
            <person name="Lindblad-toh K."/>
            <person name="Liu X."/>
            <person name="Lokyitsang T."/>
            <person name="Lokyitsang Y."/>
            <person name="Lucien O."/>
            <person name="Lui A."/>
            <person name="Ma L.J."/>
            <person name="Mabbitt R."/>
            <person name="Macdonald J."/>
            <person name="Maclean C."/>
            <person name="Major J."/>
            <person name="Manning J."/>
            <person name="Marabella R."/>
            <person name="Maru K."/>
            <person name="Matthews C."/>
            <person name="Mauceli E."/>
            <person name="Mccarthy M."/>
            <person name="Mcdonough S."/>
            <person name="Mcghee T."/>
            <person name="Meldrim J."/>
            <person name="Meneus L."/>
            <person name="Mesirov J."/>
            <person name="Mihalev A."/>
            <person name="Mihova T."/>
            <person name="Mikkelsen T."/>
            <person name="Mlenga V."/>
            <person name="Moru K."/>
            <person name="Mozes J."/>
            <person name="Mulrain L."/>
            <person name="Munson G."/>
            <person name="Naylor J."/>
            <person name="Newes C."/>
            <person name="Nguyen C."/>
            <person name="Nguyen N."/>
            <person name="Nguyen T."/>
            <person name="Nicol R."/>
            <person name="Nielsen C."/>
            <person name="Nizzari M."/>
            <person name="Norbu C."/>
            <person name="Norbu N."/>
            <person name="O'donnell P."/>
            <person name="Okoawo O."/>
            <person name="O'leary S."/>
            <person name="Omotosho B."/>
            <person name="O'neill K."/>
            <person name="Osman S."/>
            <person name="Parker S."/>
            <person name="Perrin D."/>
            <person name="Phunkhang P."/>
            <person name="Piqani B."/>
            <person name="Purcell S."/>
            <person name="Rachupka T."/>
            <person name="Ramasamy U."/>
            <person name="Rameau R."/>
            <person name="Ray V."/>
            <person name="Raymond C."/>
            <person name="Retta R."/>
            <person name="Richardson S."/>
            <person name="Rise C."/>
            <person name="Rodriguez J."/>
            <person name="Rogers J."/>
            <person name="Rogov P."/>
            <person name="Rutman M."/>
            <person name="Schupbach R."/>
            <person name="Seaman C."/>
            <person name="Settipalli S."/>
            <person name="Sharpe T."/>
            <person name="Sheridan J."/>
            <person name="Sherpa N."/>
            <person name="Shi J."/>
            <person name="Smirnov S."/>
            <person name="Smith C."/>
            <person name="Sougnez C."/>
            <person name="Spencer B."/>
            <person name="Stalker J."/>
            <person name="Stange-thomann N."/>
            <person name="Stavropoulos S."/>
            <person name="Stetson K."/>
            <person name="Stone C."/>
            <person name="Stone S."/>
            <person name="Stubbs M."/>
            <person name="Talamas J."/>
            <person name="Tchuinga P."/>
            <person name="Tenzing P."/>
            <person name="Tesfaye S."/>
            <person name="Theodore J."/>
            <person name="Thoulutsang Y."/>
            <person name="Topham K."/>
            <person name="Towey S."/>
            <person name="Tsamla T."/>
            <person name="Tsomo N."/>
            <person name="Vallee D."/>
            <person name="Vassiliev H."/>
            <person name="Venkataraman V."/>
            <person name="Vinson J."/>
            <person name="Vo A."/>
            <person name="Wade C."/>
            <person name="Wang S."/>
            <person name="Wangchuk T."/>
            <person name="Wangdi T."/>
            <person name="Whittaker C."/>
            <person name="Wilkinson J."/>
            <person name="Wu Y."/>
            <person name="Wyman D."/>
            <person name="Yadav S."/>
            <person name="Yang S."/>
            <person name="Yang X."/>
            <person name="Yeager S."/>
            <person name="Yee E."/>
            <person name="Young G."/>
            <person name="Zainoun J."/>
            <person name="Zembeck L."/>
            <person name="Zimmer A."/>
            <person name="Zody M."/>
            <person name="Lander E."/>
        </authorList>
    </citation>
    <scope>NUCLEOTIDE SEQUENCE [LARGE SCALE GENOMIC DNA]</scope>
</reference>
<feature type="transmembrane region" description="Helical" evidence="19">
    <location>
        <begin position="236"/>
        <end position="259"/>
    </location>
</feature>
<keyword evidence="9" id="KW-1015">Disulfide bond</keyword>
<evidence type="ECO:0000256" key="4">
    <source>
        <dbReference type="ARBA" id="ARBA00022475"/>
    </source>
</evidence>
<feature type="transmembrane region" description="Helical" evidence="19">
    <location>
        <begin position="433"/>
        <end position="458"/>
    </location>
</feature>
<dbReference type="InterPro" id="IPR002293">
    <property type="entry name" value="AA/rel_permease1"/>
</dbReference>
<dbReference type="PANTHER" id="PTHR11785:SF512">
    <property type="entry name" value="SOBREMESA, ISOFORM B"/>
    <property type="match status" value="1"/>
</dbReference>
<dbReference type="GO" id="GO:0015179">
    <property type="term" value="F:L-amino acid transmembrane transporter activity"/>
    <property type="evidence" value="ECO:0007669"/>
    <property type="project" value="TreeGrafter"/>
</dbReference>
<keyword evidence="4" id="KW-1003">Cell membrane</keyword>
<evidence type="ECO:0000259" key="20">
    <source>
        <dbReference type="Pfam" id="PF00324"/>
    </source>
</evidence>
<feature type="transmembrane region" description="Helical" evidence="19">
    <location>
        <begin position="530"/>
        <end position="548"/>
    </location>
</feature>
<evidence type="ECO:0000256" key="5">
    <source>
        <dbReference type="ARBA" id="ARBA00022553"/>
    </source>
</evidence>
<evidence type="ECO:0000256" key="14">
    <source>
        <dbReference type="ARBA" id="ARBA00052732"/>
    </source>
</evidence>
<evidence type="ECO:0000256" key="6">
    <source>
        <dbReference type="ARBA" id="ARBA00022692"/>
    </source>
</evidence>
<dbReference type="Ensembl" id="ENSCSAVT00000019925.1">
    <property type="protein sequence ID" value="ENSCSAVP00000019712.1"/>
    <property type="gene ID" value="ENSCSAVG00000011560.1"/>
</dbReference>
<feature type="transmembrane region" description="Helical" evidence="19">
    <location>
        <begin position="162"/>
        <end position="183"/>
    </location>
</feature>
<comment type="similarity">
    <text evidence="2">Belongs to the amino acid-polyamine-organocation (APC) superfamily.</text>
</comment>
<organism evidence="21 22">
    <name type="scientific">Ciona savignyi</name>
    <name type="common">Pacific transparent sea squirt</name>
    <dbReference type="NCBI Taxonomy" id="51511"/>
    <lineage>
        <taxon>Eukaryota</taxon>
        <taxon>Metazoa</taxon>
        <taxon>Chordata</taxon>
        <taxon>Tunicata</taxon>
        <taxon>Ascidiacea</taxon>
        <taxon>Phlebobranchia</taxon>
        <taxon>Cionidae</taxon>
        <taxon>Ciona</taxon>
    </lineage>
</organism>
<reference evidence="21" key="2">
    <citation type="submission" date="2025-08" db="UniProtKB">
        <authorList>
            <consortium name="Ensembl"/>
        </authorList>
    </citation>
    <scope>IDENTIFICATION</scope>
</reference>
<comment type="subcellular location">
    <subcellularLocation>
        <location evidence="1">Apical cell membrane</location>
        <topology evidence="1">Multi-pass membrane protein</topology>
    </subcellularLocation>
</comment>
<name>H2ZQ46_CIOSA</name>
<dbReference type="InterPro" id="IPR050598">
    <property type="entry name" value="AminoAcid_Transporter"/>
</dbReference>
<keyword evidence="22" id="KW-1185">Reference proteome</keyword>
<dbReference type="Pfam" id="PF13520">
    <property type="entry name" value="AA_permease_2"/>
    <property type="match status" value="1"/>
</dbReference>
<dbReference type="Proteomes" id="UP000007875">
    <property type="component" value="Unassembled WGS sequence"/>
</dbReference>
<dbReference type="STRING" id="51511.ENSCSAVP00000019712"/>
<evidence type="ECO:0000256" key="16">
    <source>
        <dbReference type="ARBA" id="ARBA00079910"/>
    </source>
</evidence>
<feature type="transmembrane region" description="Helical" evidence="19">
    <location>
        <begin position="392"/>
        <end position="413"/>
    </location>
</feature>
<dbReference type="PANTHER" id="PTHR11785">
    <property type="entry name" value="AMINO ACID TRANSPORTER"/>
    <property type="match status" value="1"/>
</dbReference>
<evidence type="ECO:0000256" key="17">
    <source>
        <dbReference type="ARBA" id="ARBA00083296"/>
    </source>
</evidence>
<keyword evidence="7 19" id="KW-1133">Transmembrane helix</keyword>
<evidence type="ECO:0000256" key="12">
    <source>
        <dbReference type="ARBA" id="ARBA00051835"/>
    </source>
</evidence>
<feature type="transmembrane region" description="Helical" evidence="19">
    <location>
        <begin position="359"/>
        <end position="380"/>
    </location>
</feature>
<proteinExistence type="inferred from homology"/>
<feature type="transmembrane region" description="Helical" evidence="19">
    <location>
        <begin position="592"/>
        <end position="613"/>
    </location>
</feature>
<comment type="catalytic activity">
    <reaction evidence="11">
        <text>L-cystine(out) + L-arginine(in) = L-cystine(in) + L-arginine(out)</text>
        <dbReference type="Rhea" id="RHEA:71075"/>
        <dbReference type="ChEBI" id="CHEBI:32682"/>
        <dbReference type="ChEBI" id="CHEBI:35491"/>
    </reaction>
    <physiologicalReaction direction="left-to-right" evidence="11">
        <dbReference type="Rhea" id="RHEA:71076"/>
    </physiologicalReaction>
</comment>
<evidence type="ECO:0000256" key="1">
    <source>
        <dbReference type="ARBA" id="ARBA00004424"/>
    </source>
</evidence>
<feature type="transmembrane region" description="Helical" evidence="19">
    <location>
        <begin position="560"/>
        <end position="580"/>
    </location>
</feature>
<feature type="transmembrane region" description="Helical" evidence="19">
    <location>
        <begin position="619"/>
        <end position="640"/>
    </location>
</feature>
<evidence type="ECO:0000256" key="19">
    <source>
        <dbReference type="SAM" id="Phobius"/>
    </source>
</evidence>
<feature type="transmembrane region" description="Helical" evidence="19">
    <location>
        <begin position="81"/>
        <end position="100"/>
    </location>
</feature>
<comment type="catalytic activity">
    <reaction evidence="18">
        <text>L-phenylalanine(out) + L-arginine(in) = L-phenylalanine(in) + L-arginine(out)</text>
        <dbReference type="Rhea" id="RHEA:71067"/>
        <dbReference type="ChEBI" id="CHEBI:32682"/>
        <dbReference type="ChEBI" id="CHEBI:58095"/>
    </reaction>
    <physiologicalReaction direction="left-to-right" evidence="18">
        <dbReference type="Rhea" id="RHEA:71068"/>
    </physiologicalReaction>
</comment>
<evidence type="ECO:0000256" key="10">
    <source>
        <dbReference type="ARBA" id="ARBA00051323"/>
    </source>
</evidence>
<feature type="domain" description="Amino acid permease/ SLC12A" evidence="20">
    <location>
        <begin position="22"/>
        <end position="235"/>
    </location>
</feature>
<evidence type="ECO:0000313" key="21">
    <source>
        <dbReference type="Ensembl" id="ENSCSAVP00000019712.1"/>
    </source>
</evidence>
<dbReference type="GO" id="GO:0016324">
    <property type="term" value="C:apical plasma membrane"/>
    <property type="evidence" value="ECO:0007669"/>
    <property type="project" value="UniProtKB-SubCell"/>
</dbReference>
<keyword evidence="5" id="KW-0597">Phosphoprotein</keyword>
<dbReference type="FunFam" id="1.20.1740.10:FF:000015">
    <property type="entry name" value="B(0,+)-type amino acid transporter 1"/>
    <property type="match status" value="1"/>
</dbReference>
<dbReference type="InParanoid" id="H2ZQ46"/>
<dbReference type="Pfam" id="PF00324">
    <property type="entry name" value="AA_permease"/>
    <property type="match status" value="1"/>
</dbReference>
<dbReference type="GeneTree" id="ENSGT00940000164525"/>
<evidence type="ECO:0000256" key="15">
    <source>
        <dbReference type="ARBA" id="ARBA00074336"/>
    </source>
</evidence>
<reference evidence="21" key="3">
    <citation type="submission" date="2025-09" db="UniProtKB">
        <authorList>
            <consortium name="Ensembl"/>
        </authorList>
    </citation>
    <scope>IDENTIFICATION</scope>
</reference>
<comment type="catalytic activity">
    <reaction evidence="13">
        <text>L-cysteine(out) + L-arginine(in) = L-cysteine(in) + L-arginine(out)</text>
        <dbReference type="Rhea" id="RHEA:71071"/>
        <dbReference type="ChEBI" id="CHEBI:32682"/>
        <dbReference type="ChEBI" id="CHEBI:35235"/>
    </reaction>
    <physiologicalReaction direction="left-to-right" evidence="13">
        <dbReference type="Rhea" id="RHEA:71072"/>
    </physiologicalReaction>
</comment>
<feature type="transmembrane region" description="Helical" evidence="19">
    <location>
        <begin position="334"/>
        <end position="353"/>
    </location>
</feature>
<evidence type="ECO:0000313" key="22">
    <source>
        <dbReference type="Proteomes" id="UP000007875"/>
    </source>
</evidence>
<feature type="transmembrane region" description="Helical" evidence="19">
    <location>
        <begin position="21"/>
        <end position="42"/>
    </location>
</feature>
<comment type="catalytic activity">
    <reaction evidence="10">
        <text>L-lysine(out) + L-arginine(in) = L-lysine(in) + L-arginine(out)</text>
        <dbReference type="Rhea" id="RHEA:70827"/>
        <dbReference type="ChEBI" id="CHEBI:32551"/>
        <dbReference type="ChEBI" id="CHEBI:32682"/>
    </reaction>
    <physiologicalReaction direction="left-to-right" evidence="10">
        <dbReference type="Rhea" id="RHEA:70828"/>
    </physiologicalReaction>
</comment>
<sequence length="662" mass="71632">SASSDDSLVTMKKTVGFVEGTAIVLGIVVGSGIFLSPAGVAVNSGSVGLSLVIWALCGIFSTLGALSFAELGTTIPRSGGDYLYILEIFGPFWAFMRIWIELTVIRPASHAIIALTLSYYVVQINCIITPQIVIRLISLLSVGILTWINCRSSELSTRVQQVFTVAKVLALLIVIVMGAVQAVNGKIDNFASSFVFKGTTTDVKKIVLAINAGLWAFSGWNELNYVTDEIKNPASILVYANSVGASLCIWAGCGVLATFGAMSYIELGLMIKKSGAEYQYLKAAYGDVAAYLLAWTSIIVTKPSSFAIIAVGFAQYVTTPFYPGCLPPATVQKCAAAFCILLITLINCFSVKLSNFVQIFFTAAKLLIIAAIIVGGFVMLGQGHTENLTNAFEGSATSFSAIAVAFYSGLWSYDGWNQLNFVTEELDNPVRNFPLTIMIGIPMVTVFYILVNIAYFTVMTPSEIIASSAVAITFGDRVFGPASFIVPVAVACSTFGAANGSAFTASRLTYAAGRNGHMLKLFSFISVERLTPSPALIFNSFIALLMIIPDASNFSTLVDYFTFASWIFYGATFLSVLVLRYRRPDWERPYRVFLPIPAICFIASLYLIVAPIIESPQLAYLYAAIFIVAGLIFYFPLIYFKKGPLTSFLQELLEVVPPPAEE</sequence>
<evidence type="ECO:0000256" key="8">
    <source>
        <dbReference type="ARBA" id="ARBA00023136"/>
    </source>
</evidence>
<keyword evidence="8 19" id="KW-0472">Membrane</keyword>
<evidence type="ECO:0000256" key="7">
    <source>
        <dbReference type="ARBA" id="ARBA00022989"/>
    </source>
</evidence>
<evidence type="ECO:0000256" key="18">
    <source>
        <dbReference type="ARBA" id="ARBA00093193"/>
    </source>
</evidence>
<feature type="transmembrane region" description="Helical" evidence="19">
    <location>
        <begin position="120"/>
        <end position="150"/>
    </location>
</feature>
<dbReference type="InterPro" id="IPR004841">
    <property type="entry name" value="AA-permease/SLC12A_dom"/>
</dbReference>
<evidence type="ECO:0000256" key="9">
    <source>
        <dbReference type="ARBA" id="ARBA00023157"/>
    </source>
</evidence>
<protein>
    <recommendedName>
        <fullName evidence="15">b(0,+)-type amino acid transporter 1</fullName>
    </recommendedName>
    <alternativeName>
        <fullName evidence="16">Glycoprotein-associated amino acid transporter b0,+AT1</fullName>
    </alternativeName>
    <alternativeName>
        <fullName evidence="17">Solute carrier family 7 member 9</fullName>
    </alternativeName>
</protein>
<evidence type="ECO:0000256" key="3">
    <source>
        <dbReference type="ARBA" id="ARBA00022448"/>
    </source>
</evidence>
<dbReference type="eggNOG" id="KOG1287">
    <property type="taxonomic scope" value="Eukaryota"/>
</dbReference>
<feature type="transmembrane region" description="Helical" evidence="19">
    <location>
        <begin position="48"/>
        <end position="69"/>
    </location>
</feature>
<evidence type="ECO:0000256" key="13">
    <source>
        <dbReference type="ARBA" id="ARBA00052179"/>
    </source>
</evidence>
<accession>H2ZQ46</accession>
<dbReference type="AlphaFoldDB" id="H2ZQ46"/>
<evidence type="ECO:0000256" key="2">
    <source>
        <dbReference type="ARBA" id="ARBA00009523"/>
    </source>
</evidence>
<dbReference type="Gene3D" id="1.20.1740.10">
    <property type="entry name" value="Amino acid/polyamine transporter I"/>
    <property type="match status" value="2"/>
</dbReference>
<dbReference type="FunFam" id="1.20.1740.10:FF:000056">
    <property type="entry name" value="Y+L amino acid transporter 2"/>
    <property type="match status" value="1"/>
</dbReference>
<keyword evidence="6 19" id="KW-0812">Transmembrane</keyword>
<evidence type="ECO:0000256" key="11">
    <source>
        <dbReference type="ARBA" id="ARBA00051814"/>
    </source>
</evidence>
<comment type="catalytic activity">
    <reaction evidence="12">
        <text>L-histidine(out) + L-arginine(in) = L-histidine(in) + L-arginine(out)</text>
        <dbReference type="Rhea" id="RHEA:71063"/>
        <dbReference type="ChEBI" id="CHEBI:32682"/>
        <dbReference type="ChEBI" id="CHEBI:57595"/>
    </reaction>
    <physiologicalReaction direction="left-to-right" evidence="12">
        <dbReference type="Rhea" id="RHEA:71064"/>
    </physiologicalReaction>
</comment>
<comment type="catalytic activity">
    <reaction evidence="14">
        <text>L-leucine(out) + L-arginine(in) = L-leucine(in) + L-arginine(out)</text>
        <dbReference type="Rhea" id="RHEA:71059"/>
        <dbReference type="ChEBI" id="CHEBI:32682"/>
        <dbReference type="ChEBI" id="CHEBI:57427"/>
    </reaction>
    <physiologicalReaction direction="left-to-right" evidence="14">
        <dbReference type="Rhea" id="RHEA:71060"/>
    </physiologicalReaction>
</comment>